<dbReference type="Pfam" id="PF02581">
    <property type="entry name" value="TMP-TENI"/>
    <property type="match status" value="1"/>
</dbReference>
<dbReference type="InterPro" id="IPR029119">
    <property type="entry name" value="MutY_C"/>
</dbReference>
<dbReference type="InterPro" id="IPR003561">
    <property type="entry name" value="Mutator_MutT"/>
</dbReference>
<dbReference type="InterPro" id="IPR047127">
    <property type="entry name" value="MutT-like"/>
</dbReference>
<feature type="binding site" evidence="17">
    <location>
        <begin position="33"/>
        <end position="36"/>
    </location>
    <ligand>
        <name>8-oxo-dGTP</name>
        <dbReference type="ChEBI" id="CHEBI:77896"/>
    </ligand>
</feature>
<feature type="binding site" evidence="17">
    <location>
        <position position="27"/>
    </location>
    <ligand>
        <name>8-oxo-dGTP</name>
        <dbReference type="ChEBI" id="CHEBI:77896"/>
    </ligand>
</feature>
<keyword evidence="9" id="KW-0234">DNA repair</keyword>
<dbReference type="KEGG" id="seds:AAY24_09370"/>
<keyword evidence="8 18" id="KW-0460">Magnesium</keyword>
<evidence type="ECO:0000256" key="16">
    <source>
        <dbReference type="ARBA" id="ARBA00042798"/>
    </source>
</evidence>
<evidence type="ECO:0000256" key="9">
    <source>
        <dbReference type="ARBA" id="ARBA00023204"/>
    </source>
</evidence>
<dbReference type="GO" id="GO:0046872">
    <property type="term" value="F:metal ion binding"/>
    <property type="evidence" value="ECO:0007669"/>
    <property type="project" value="UniProtKB-KW"/>
</dbReference>
<evidence type="ECO:0000313" key="20">
    <source>
        <dbReference type="EMBL" id="AKH22168.1"/>
    </source>
</evidence>
<dbReference type="PROSITE" id="PS00893">
    <property type="entry name" value="NUDIX_BOX"/>
    <property type="match status" value="1"/>
</dbReference>
<comment type="cofactor">
    <cofactor evidence="1 18">
        <name>Mg(2+)</name>
        <dbReference type="ChEBI" id="CHEBI:18420"/>
    </cofactor>
</comment>
<dbReference type="GO" id="GO:0044716">
    <property type="term" value="F:8-oxo-GDP phosphatase activity"/>
    <property type="evidence" value="ECO:0007669"/>
    <property type="project" value="TreeGrafter"/>
</dbReference>
<dbReference type="CDD" id="cd03425">
    <property type="entry name" value="NUDIX_MutT_NudA_like"/>
    <property type="match status" value="1"/>
</dbReference>
<evidence type="ECO:0000256" key="14">
    <source>
        <dbReference type="ARBA" id="ARBA00041592"/>
    </source>
</evidence>
<sequence>MPVHVAVGVIQDAQGRVLLTRRAVSAHQGGLWEFPGGKVERGEDLARALRREIQEELGIVVNTHQPLIQITHSYPDKTVRLDVHSIQDYSGTPIGLEGQPLEWVFPEQLSQYAMPAADRPICTAIRLPQHYLITGPDPRKPDQFLLRLKTSLVRGIRLVQLRAPGLNPIEYAALAAEARALCRQYEAKLLLNCPVQLARELGADGVHLNSHHLAELSERPLTDDKWVAASCHNLSEVRKAMAINADFCQLSPVLATRSHPGASPLGWDSFAQIVASASIPVYALGGMDRGHVREALERGGQGVAAITSLWAEEEPAGQR</sequence>
<dbReference type="PROSITE" id="PS51462">
    <property type="entry name" value="NUDIX"/>
    <property type="match status" value="1"/>
</dbReference>
<evidence type="ECO:0000256" key="13">
    <source>
        <dbReference type="ARBA" id="ARBA00040794"/>
    </source>
</evidence>
<evidence type="ECO:0000256" key="4">
    <source>
        <dbReference type="ARBA" id="ARBA00022705"/>
    </source>
</evidence>
<dbReference type="GO" id="GO:0006281">
    <property type="term" value="P:DNA repair"/>
    <property type="evidence" value="ECO:0007669"/>
    <property type="project" value="UniProtKB-KW"/>
</dbReference>
<dbReference type="Proteomes" id="UP000034410">
    <property type="component" value="Chromosome"/>
</dbReference>
<evidence type="ECO:0000259" key="19">
    <source>
        <dbReference type="PROSITE" id="PS51462"/>
    </source>
</evidence>
<evidence type="ECO:0000256" key="18">
    <source>
        <dbReference type="PIRSR" id="PIRSR603561-2"/>
    </source>
</evidence>
<evidence type="ECO:0000256" key="3">
    <source>
        <dbReference type="ARBA" id="ARBA00022457"/>
    </source>
</evidence>
<evidence type="ECO:0000256" key="1">
    <source>
        <dbReference type="ARBA" id="ARBA00001946"/>
    </source>
</evidence>
<dbReference type="PANTHER" id="PTHR47707">
    <property type="entry name" value="8-OXO-DGTP DIPHOSPHATASE"/>
    <property type="match status" value="1"/>
</dbReference>
<dbReference type="InterPro" id="IPR020476">
    <property type="entry name" value="Nudix_hydrolase"/>
</dbReference>
<dbReference type="NCBIfam" id="TIGR00586">
    <property type="entry name" value="mutt"/>
    <property type="match status" value="1"/>
</dbReference>
<dbReference type="SUPFAM" id="SSF51391">
    <property type="entry name" value="Thiamin phosphate synthase"/>
    <property type="match status" value="1"/>
</dbReference>
<feature type="domain" description="Nudix hydrolase" evidence="19">
    <location>
        <begin position="2"/>
        <end position="129"/>
    </location>
</feature>
<reference evidence="20 21" key="1">
    <citation type="journal article" date="2015" name="Genome Announc.">
        <title>Complete Genome Sequence of Sedimenticola thiotaurini Strain SIP-G1, a Polyphosphate- and Polyhydroxyalkanoate-Accumulating Sulfur-Oxidizing Gammaproteobacterium Isolated from Salt Marsh Sediments.</title>
        <authorList>
            <person name="Flood B.E."/>
            <person name="Jones D.S."/>
            <person name="Bailey J.V."/>
        </authorList>
    </citation>
    <scope>NUCLEOTIDE SEQUENCE [LARGE SCALE GENOMIC DNA]</scope>
    <source>
        <strain evidence="20 21">SIP-G1</strain>
    </source>
</reference>
<evidence type="ECO:0000256" key="5">
    <source>
        <dbReference type="ARBA" id="ARBA00022723"/>
    </source>
</evidence>
<keyword evidence="5 18" id="KW-0479">Metal-binding</keyword>
<dbReference type="InterPro" id="IPR000086">
    <property type="entry name" value="NUDIX_hydrolase_dom"/>
</dbReference>
<dbReference type="NCBIfam" id="NF006530">
    <property type="entry name" value="PRK08999.1"/>
    <property type="match status" value="1"/>
</dbReference>
<evidence type="ECO:0000256" key="12">
    <source>
        <dbReference type="ARBA" id="ARBA00038905"/>
    </source>
</evidence>
<dbReference type="PATRIC" id="fig|1543721.4.peg.1944"/>
<keyword evidence="4" id="KW-0235">DNA replication</keyword>
<dbReference type="InterPro" id="IPR022998">
    <property type="entry name" value="ThiamineP_synth_TenI"/>
</dbReference>
<evidence type="ECO:0000256" key="10">
    <source>
        <dbReference type="ARBA" id="ARBA00035861"/>
    </source>
</evidence>
<evidence type="ECO:0000256" key="11">
    <source>
        <dbReference type="ARBA" id="ARBA00036904"/>
    </source>
</evidence>
<evidence type="ECO:0000256" key="7">
    <source>
        <dbReference type="ARBA" id="ARBA00022801"/>
    </source>
</evidence>
<accession>A0A0F7K5D3</accession>
<keyword evidence="7" id="KW-0378">Hydrolase</keyword>
<dbReference type="SUPFAM" id="SSF55811">
    <property type="entry name" value="Nudix"/>
    <property type="match status" value="1"/>
</dbReference>
<dbReference type="InterPro" id="IPR015797">
    <property type="entry name" value="NUDIX_hydrolase-like_dom_sf"/>
</dbReference>
<dbReference type="EMBL" id="CP011412">
    <property type="protein sequence ID" value="AKH22168.1"/>
    <property type="molecule type" value="Genomic_DNA"/>
</dbReference>
<feature type="binding site" evidence="18">
    <location>
        <position position="36"/>
    </location>
    <ligand>
        <name>Mg(2+)</name>
        <dbReference type="ChEBI" id="CHEBI:18420"/>
    </ligand>
</feature>
<dbReference type="GO" id="GO:0044715">
    <property type="term" value="F:8-oxo-dGDP phosphatase activity"/>
    <property type="evidence" value="ECO:0007669"/>
    <property type="project" value="TreeGrafter"/>
</dbReference>
<dbReference type="PRINTS" id="PR00502">
    <property type="entry name" value="NUDIXFAMILY"/>
</dbReference>
<gene>
    <name evidence="20" type="ORF">AAY24_09370</name>
</gene>
<dbReference type="PANTHER" id="PTHR47707:SF1">
    <property type="entry name" value="NUDIX HYDROLASE FAMILY PROTEIN"/>
    <property type="match status" value="1"/>
</dbReference>
<proteinExistence type="inferred from homology"/>
<evidence type="ECO:0000256" key="17">
    <source>
        <dbReference type="PIRSR" id="PIRSR603561-1"/>
    </source>
</evidence>
<dbReference type="GO" id="GO:0035539">
    <property type="term" value="F:8-oxo-7,8-dihydrodeoxyguanosine triphosphate pyrophosphatase activity"/>
    <property type="evidence" value="ECO:0007669"/>
    <property type="project" value="UniProtKB-EC"/>
</dbReference>
<protein>
    <recommendedName>
        <fullName evidence="13">8-oxo-dGTP diphosphatase</fullName>
        <ecNumber evidence="12">3.6.1.55</ecNumber>
    </recommendedName>
    <alternativeName>
        <fullName evidence="16">7,8-dihydro-8-oxoguanine-triphosphatase</fullName>
    </alternativeName>
    <alternativeName>
        <fullName evidence="15">Mutator protein MutT</fullName>
    </alternativeName>
    <alternativeName>
        <fullName evidence="14">dGTP pyrophosphohydrolase</fullName>
    </alternativeName>
</protein>
<dbReference type="Gene3D" id="3.90.79.10">
    <property type="entry name" value="Nucleoside Triphosphate Pyrophosphohydrolase"/>
    <property type="match status" value="1"/>
</dbReference>
<dbReference type="EC" id="3.6.1.55" evidence="12"/>
<organism evidence="20 21">
    <name type="scientific">Sedimenticola thiotaurini</name>
    <dbReference type="NCBI Taxonomy" id="1543721"/>
    <lineage>
        <taxon>Bacteria</taxon>
        <taxon>Pseudomonadati</taxon>
        <taxon>Pseudomonadota</taxon>
        <taxon>Gammaproteobacteria</taxon>
        <taxon>Chromatiales</taxon>
        <taxon>Sedimenticolaceae</taxon>
        <taxon>Sedimenticola</taxon>
    </lineage>
</organism>
<feature type="binding site" evidence="18">
    <location>
        <position position="56"/>
    </location>
    <ligand>
        <name>Mg(2+)</name>
        <dbReference type="ChEBI" id="CHEBI:18420"/>
    </ligand>
</feature>
<name>A0A0F7K5D3_9GAMM</name>
<dbReference type="InterPro" id="IPR013785">
    <property type="entry name" value="Aldolase_TIM"/>
</dbReference>
<evidence type="ECO:0000256" key="6">
    <source>
        <dbReference type="ARBA" id="ARBA00022763"/>
    </source>
</evidence>
<dbReference type="InterPro" id="IPR020084">
    <property type="entry name" value="NUDIX_hydrolase_CS"/>
</dbReference>
<evidence type="ECO:0000256" key="8">
    <source>
        <dbReference type="ARBA" id="ARBA00022842"/>
    </source>
</evidence>
<dbReference type="Gene3D" id="3.20.20.70">
    <property type="entry name" value="Aldolase class I"/>
    <property type="match status" value="1"/>
</dbReference>
<dbReference type="GO" id="GO:0006260">
    <property type="term" value="P:DNA replication"/>
    <property type="evidence" value="ECO:0007669"/>
    <property type="project" value="UniProtKB-KW"/>
</dbReference>
<dbReference type="GO" id="GO:0008413">
    <property type="term" value="F:8-oxo-7,8-dihydroguanosine triphosphate pyrophosphatase activity"/>
    <property type="evidence" value="ECO:0007669"/>
    <property type="project" value="InterPro"/>
</dbReference>
<feature type="binding site" evidence="17">
    <location>
        <position position="22"/>
    </location>
    <ligand>
        <name>8-oxo-dGTP</name>
        <dbReference type="ChEBI" id="CHEBI:77896"/>
    </ligand>
</feature>
<evidence type="ECO:0000256" key="2">
    <source>
        <dbReference type="ARBA" id="ARBA00005582"/>
    </source>
</evidence>
<keyword evidence="6" id="KW-0227">DNA damage</keyword>
<comment type="catalytic activity">
    <reaction evidence="11">
        <text>8-oxo-GTP + H2O = 8-oxo-GMP + diphosphate + H(+)</text>
        <dbReference type="Rhea" id="RHEA:67616"/>
        <dbReference type="ChEBI" id="CHEBI:15377"/>
        <dbReference type="ChEBI" id="CHEBI:15378"/>
        <dbReference type="ChEBI" id="CHEBI:33019"/>
        <dbReference type="ChEBI" id="CHEBI:143553"/>
        <dbReference type="ChEBI" id="CHEBI:145694"/>
    </reaction>
</comment>
<comment type="similarity">
    <text evidence="2">Belongs to the Nudix hydrolase family.</text>
</comment>
<dbReference type="CDD" id="cd00564">
    <property type="entry name" value="TMP_TenI"/>
    <property type="match status" value="1"/>
</dbReference>
<dbReference type="GO" id="GO:0009228">
    <property type="term" value="P:thiamine biosynthetic process"/>
    <property type="evidence" value="ECO:0007669"/>
    <property type="project" value="UniProtKB-KW"/>
</dbReference>
<keyword evidence="21" id="KW-1185">Reference proteome</keyword>
<evidence type="ECO:0000256" key="15">
    <source>
        <dbReference type="ARBA" id="ARBA00041979"/>
    </source>
</evidence>
<evidence type="ECO:0000313" key="21">
    <source>
        <dbReference type="Proteomes" id="UP000034410"/>
    </source>
</evidence>
<dbReference type="OrthoDB" id="9810648at2"/>
<comment type="catalytic activity">
    <reaction evidence="10">
        <text>8-oxo-dGTP + H2O = 8-oxo-dGMP + diphosphate + H(+)</text>
        <dbReference type="Rhea" id="RHEA:31575"/>
        <dbReference type="ChEBI" id="CHEBI:15377"/>
        <dbReference type="ChEBI" id="CHEBI:15378"/>
        <dbReference type="ChEBI" id="CHEBI:33019"/>
        <dbReference type="ChEBI" id="CHEBI:63224"/>
        <dbReference type="ChEBI" id="CHEBI:77896"/>
        <dbReference type="EC" id="3.6.1.55"/>
    </reaction>
</comment>
<dbReference type="Pfam" id="PF14815">
    <property type="entry name" value="NUDIX_4"/>
    <property type="match status" value="1"/>
</dbReference>
<keyword evidence="3" id="KW-0515">Mutator protein</keyword>
<dbReference type="InterPro" id="IPR036206">
    <property type="entry name" value="ThiamineP_synth_sf"/>
</dbReference>
<dbReference type="FunFam" id="3.90.79.10:FF:000014">
    <property type="entry name" value="8-oxo-dGTP diphosphatase MutT"/>
    <property type="match status" value="1"/>
</dbReference>
<dbReference type="AlphaFoldDB" id="A0A0F7K5D3"/>